<evidence type="ECO:0000313" key="2">
    <source>
        <dbReference type="EMBL" id="SZX59781.1"/>
    </source>
</evidence>
<dbReference type="AlphaFoldDB" id="A0A383V3X4"/>
<keyword evidence="1" id="KW-0732">Signal</keyword>
<accession>A0A383V3X4</accession>
<dbReference type="EMBL" id="FNXT01000026">
    <property type="protein sequence ID" value="SZX59781.1"/>
    <property type="molecule type" value="Genomic_DNA"/>
</dbReference>
<dbReference type="Proteomes" id="UP000256970">
    <property type="component" value="Unassembled WGS sequence"/>
</dbReference>
<organism evidence="2 3">
    <name type="scientific">Tetradesmus obliquus</name>
    <name type="common">Green alga</name>
    <name type="synonym">Acutodesmus obliquus</name>
    <dbReference type="NCBI Taxonomy" id="3088"/>
    <lineage>
        <taxon>Eukaryota</taxon>
        <taxon>Viridiplantae</taxon>
        <taxon>Chlorophyta</taxon>
        <taxon>core chlorophytes</taxon>
        <taxon>Chlorophyceae</taxon>
        <taxon>CS clade</taxon>
        <taxon>Sphaeropleales</taxon>
        <taxon>Scenedesmaceae</taxon>
        <taxon>Tetradesmus</taxon>
    </lineage>
</organism>
<sequence>MAQLAFIAALALMIGALPGLHVADAAWPATKPTDKCTPFNPAPYKTLDTVCAVLDGLSNSQLDKLYLGAAKPAAQTGFPLRGCTFGCIPGTGTIEEFARLPDINMGWSGKCFNFDINSTTGTPKGLLNAFSPKYDYSSTPQKQRVQGSLAGSANVYWAPKSYSDGKPVWTFNYTSAESLIDLAFKTKVVVDAIRDEIRSISPGFMLGRMYVQTGSDSSVEMPIYFALFQACTADGKFATTPGARALPALGGLTLPGGYVF</sequence>
<keyword evidence="3" id="KW-1185">Reference proteome</keyword>
<gene>
    <name evidence="2" type="ORF">BQ4739_LOCUS390</name>
</gene>
<protein>
    <submittedName>
        <fullName evidence="2">Uncharacterized protein</fullName>
    </submittedName>
</protein>
<feature type="chain" id="PRO_5016632630" evidence="1">
    <location>
        <begin position="26"/>
        <end position="260"/>
    </location>
</feature>
<name>A0A383V3X4_TETOB</name>
<proteinExistence type="predicted"/>
<evidence type="ECO:0000313" key="3">
    <source>
        <dbReference type="Proteomes" id="UP000256970"/>
    </source>
</evidence>
<reference evidence="2 3" key="1">
    <citation type="submission" date="2016-10" db="EMBL/GenBank/DDBJ databases">
        <authorList>
            <person name="Cai Z."/>
        </authorList>
    </citation>
    <scope>NUCLEOTIDE SEQUENCE [LARGE SCALE GENOMIC DNA]</scope>
</reference>
<evidence type="ECO:0000256" key="1">
    <source>
        <dbReference type="SAM" id="SignalP"/>
    </source>
</evidence>
<feature type="signal peptide" evidence="1">
    <location>
        <begin position="1"/>
        <end position="25"/>
    </location>
</feature>